<dbReference type="OrthoDB" id="10667921at2759"/>
<dbReference type="EMBL" id="SEOQ01000103">
    <property type="protein sequence ID" value="TFY70407.1"/>
    <property type="molecule type" value="Genomic_DNA"/>
</dbReference>
<evidence type="ECO:0000313" key="3">
    <source>
        <dbReference type="Proteomes" id="UP000298327"/>
    </source>
</evidence>
<sequence length="311" mass="33799">MLPAVFGRHPVTSPAFRQPLPPATATRPDPTPNPSTKHPSAHSVKRVSSRSQPVVLPIIYWHCSYHIPPVSRNSSVQFIQTPSPTDARLSFRCISCNLPLTTCPARSTSTTLRPAAYAYLHGKHFKQHAPFSGHLVPTAPQDLWSISGPPIARSGSIPRNSYLSLQRLPPRASLSPHHPADSDLSRTTVSIHAAVHGPWPARTAHGTPHACPVWTASRRKLLATKNAWITRTQALLNPSSGANAGATIIILLCGASMHTQTYVYYLTTRVQRYYYACVAPTQADHRSRVNGAIADGAAASRRLAQCSRSCD</sequence>
<comment type="caution">
    <text evidence="2">The sequence shown here is derived from an EMBL/GenBank/DDBJ whole genome shotgun (WGS) entry which is preliminary data.</text>
</comment>
<gene>
    <name evidence="2" type="ORF">EVG20_g2605</name>
</gene>
<organism evidence="2 3">
    <name type="scientific">Dentipellis fragilis</name>
    <dbReference type="NCBI Taxonomy" id="205917"/>
    <lineage>
        <taxon>Eukaryota</taxon>
        <taxon>Fungi</taxon>
        <taxon>Dikarya</taxon>
        <taxon>Basidiomycota</taxon>
        <taxon>Agaricomycotina</taxon>
        <taxon>Agaricomycetes</taxon>
        <taxon>Russulales</taxon>
        <taxon>Hericiaceae</taxon>
        <taxon>Dentipellis</taxon>
    </lineage>
</organism>
<name>A0A4Y9Z8Q7_9AGAM</name>
<feature type="compositionally biased region" description="Basic residues" evidence="1">
    <location>
        <begin position="39"/>
        <end position="48"/>
    </location>
</feature>
<evidence type="ECO:0000256" key="1">
    <source>
        <dbReference type="SAM" id="MobiDB-lite"/>
    </source>
</evidence>
<keyword evidence="3" id="KW-1185">Reference proteome</keyword>
<reference evidence="2 3" key="1">
    <citation type="submission" date="2019-02" db="EMBL/GenBank/DDBJ databases">
        <title>Genome sequencing of the rare red list fungi Dentipellis fragilis.</title>
        <authorList>
            <person name="Buettner E."/>
            <person name="Kellner H."/>
        </authorList>
    </citation>
    <scope>NUCLEOTIDE SEQUENCE [LARGE SCALE GENOMIC DNA]</scope>
    <source>
        <strain evidence="2 3">DSM 105465</strain>
    </source>
</reference>
<protein>
    <submittedName>
        <fullName evidence="2">Uncharacterized protein</fullName>
    </submittedName>
</protein>
<dbReference type="Proteomes" id="UP000298327">
    <property type="component" value="Unassembled WGS sequence"/>
</dbReference>
<accession>A0A4Y9Z8Q7</accession>
<feature type="region of interest" description="Disordered" evidence="1">
    <location>
        <begin position="1"/>
        <end position="48"/>
    </location>
</feature>
<evidence type="ECO:0000313" key="2">
    <source>
        <dbReference type="EMBL" id="TFY70407.1"/>
    </source>
</evidence>
<dbReference type="AlphaFoldDB" id="A0A4Y9Z8Q7"/>
<proteinExistence type="predicted"/>